<evidence type="ECO:0000313" key="3">
    <source>
        <dbReference type="Proteomes" id="UP000316426"/>
    </source>
</evidence>
<dbReference type="NCBIfam" id="TIGR02595">
    <property type="entry name" value="PEP_CTERM"/>
    <property type="match status" value="1"/>
</dbReference>
<dbReference type="KEGG" id="bmei:Spa11_24990"/>
<dbReference type="EMBL" id="CP036349">
    <property type="protein sequence ID" value="QDV74298.1"/>
    <property type="molecule type" value="Genomic_DNA"/>
</dbReference>
<proteinExistence type="predicted"/>
<evidence type="ECO:0000259" key="1">
    <source>
        <dbReference type="Pfam" id="PF07589"/>
    </source>
</evidence>
<dbReference type="InterPro" id="IPR013424">
    <property type="entry name" value="Ice-binding_C"/>
</dbReference>
<gene>
    <name evidence="2" type="ORF">Spa11_24990</name>
</gene>
<dbReference type="Proteomes" id="UP000316426">
    <property type="component" value="Chromosome"/>
</dbReference>
<dbReference type="RefSeq" id="WP_145112594.1">
    <property type="nucleotide sequence ID" value="NZ_CP036349.1"/>
</dbReference>
<organism evidence="2 3">
    <name type="scientific">Botrimarina mediterranea</name>
    <dbReference type="NCBI Taxonomy" id="2528022"/>
    <lineage>
        <taxon>Bacteria</taxon>
        <taxon>Pseudomonadati</taxon>
        <taxon>Planctomycetota</taxon>
        <taxon>Planctomycetia</taxon>
        <taxon>Pirellulales</taxon>
        <taxon>Lacipirellulaceae</taxon>
        <taxon>Botrimarina</taxon>
    </lineage>
</organism>
<dbReference type="Pfam" id="PF07589">
    <property type="entry name" value="PEP-CTERM"/>
    <property type="match status" value="1"/>
</dbReference>
<evidence type="ECO:0000313" key="2">
    <source>
        <dbReference type="EMBL" id="QDV74298.1"/>
    </source>
</evidence>
<sequence>MPDPQRDIHSTSGDFRRTSRYLAAYSVAAASGAILADEAAAAVIPINLPGGGPLVIGDADPGVNYQSVNLDIDGDGVDDFRFKSYVGVDITDDLHYLNGVILDYMAFSVRYLNAGDLIDDALTIDNGYQVLRLDGSFDNFTGTRGYAAVRFDIPGGSPHYGYLDVAVNDSGSQLTLFGGAYESVSGVGIRAGAVPEPAGLGLLAMGAAGVAAWRRRS</sequence>
<dbReference type="AlphaFoldDB" id="A0A518K923"/>
<keyword evidence="3" id="KW-1185">Reference proteome</keyword>
<name>A0A518K923_9BACT</name>
<protein>
    <submittedName>
        <fullName evidence="2">PEP-CTERM motif protein</fullName>
    </submittedName>
</protein>
<reference evidence="2 3" key="1">
    <citation type="submission" date="2019-02" db="EMBL/GenBank/DDBJ databases">
        <title>Deep-cultivation of Planctomycetes and their phenomic and genomic characterization uncovers novel biology.</title>
        <authorList>
            <person name="Wiegand S."/>
            <person name="Jogler M."/>
            <person name="Boedeker C."/>
            <person name="Pinto D."/>
            <person name="Vollmers J."/>
            <person name="Rivas-Marin E."/>
            <person name="Kohn T."/>
            <person name="Peeters S.H."/>
            <person name="Heuer A."/>
            <person name="Rast P."/>
            <person name="Oberbeckmann S."/>
            <person name="Bunk B."/>
            <person name="Jeske O."/>
            <person name="Meyerdierks A."/>
            <person name="Storesund J.E."/>
            <person name="Kallscheuer N."/>
            <person name="Luecker S."/>
            <person name="Lage O.M."/>
            <person name="Pohl T."/>
            <person name="Merkel B.J."/>
            <person name="Hornburger P."/>
            <person name="Mueller R.-W."/>
            <person name="Bruemmer F."/>
            <person name="Labrenz M."/>
            <person name="Spormann A.M."/>
            <person name="Op den Camp H."/>
            <person name="Overmann J."/>
            <person name="Amann R."/>
            <person name="Jetten M.S.M."/>
            <person name="Mascher T."/>
            <person name="Medema M.H."/>
            <person name="Devos D.P."/>
            <person name="Kaster A.-K."/>
            <person name="Ovreas L."/>
            <person name="Rohde M."/>
            <person name="Galperin M.Y."/>
            <person name="Jogler C."/>
        </authorList>
    </citation>
    <scope>NUCLEOTIDE SEQUENCE [LARGE SCALE GENOMIC DNA]</scope>
    <source>
        <strain evidence="2 3">Spa11</strain>
    </source>
</reference>
<feature type="domain" description="Ice-binding protein C-terminal" evidence="1">
    <location>
        <begin position="193"/>
        <end position="216"/>
    </location>
</feature>
<accession>A0A518K923</accession>